<organism evidence="3 4">
    <name type="scientific">Fopius arisanus</name>
    <dbReference type="NCBI Taxonomy" id="64838"/>
    <lineage>
        <taxon>Eukaryota</taxon>
        <taxon>Metazoa</taxon>
        <taxon>Ecdysozoa</taxon>
        <taxon>Arthropoda</taxon>
        <taxon>Hexapoda</taxon>
        <taxon>Insecta</taxon>
        <taxon>Pterygota</taxon>
        <taxon>Neoptera</taxon>
        <taxon>Endopterygota</taxon>
        <taxon>Hymenoptera</taxon>
        <taxon>Apocrita</taxon>
        <taxon>Ichneumonoidea</taxon>
        <taxon>Braconidae</taxon>
        <taxon>Opiinae</taxon>
        <taxon>Fopius</taxon>
    </lineage>
</organism>
<evidence type="ECO:0000313" key="4">
    <source>
        <dbReference type="RefSeq" id="XP_011312586.1"/>
    </source>
</evidence>
<dbReference type="SMART" id="SM00212">
    <property type="entry name" value="UBCc"/>
    <property type="match status" value="1"/>
</dbReference>
<evidence type="ECO:0000256" key="1">
    <source>
        <dbReference type="SAM" id="MobiDB-lite"/>
    </source>
</evidence>
<reference evidence="4" key="1">
    <citation type="submission" date="2025-08" db="UniProtKB">
        <authorList>
            <consortium name="RefSeq"/>
        </authorList>
    </citation>
    <scope>IDENTIFICATION</scope>
    <source>
        <strain evidence="4">USDA-PBARC FA_bdor</strain>
        <tissue evidence="4">Whole organism</tissue>
    </source>
</reference>
<dbReference type="CDD" id="cd23814">
    <property type="entry name" value="UEV_AKTIP"/>
    <property type="match status" value="1"/>
</dbReference>
<feature type="compositionally biased region" description="Polar residues" evidence="1">
    <location>
        <begin position="253"/>
        <end position="265"/>
    </location>
</feature>
<dbReference type="PROSITE" id="PS50127">
    <property type="entry name" value="UBC_2"/>
    <property type="match status" value="1"/>
</dbReference>
<feature type="compositionally biased region" description="Basic and acidic residues" evidence="1">
    <location>
        <begin position="10"/>
        <end position="19"/>
    </location>
</feature>
<dbReference type="InterPro" id="IPR000608">
    <property type="entry name" value="UBC"/>
</dbReference>
<dbReference type="InterPro" id="IPR050113">
    <property type="entry name" value="Ub_conjugating_enzyme"/>
</dbReference>
<dbReference type="InterPro" id="IPR016135">
    <property type="entry name" value="UBQ-conjugating_enzyme/RWD"/>
</dbReference>
<proteinExistence type="predicted"/>
<protein>
    <submittedName>
        <fullName evidence="4">Protein crossbronx homolog</fullName>
    </submittedName>
</protein>
<dbReference type="Pfam" id="PF00179">
    <property type="entry name" value="UQ_con"/>
    <property type="match status" value="1"/>
</dbReference>
<dbReference type="RefSeq" id="XP_011312586.1">
    <property type="nucleotide sequence ID" value="XM_011314284.1"/>
</dbReference>
<dbReference type="PANTHER" id="PTHR24067">
    <property type="entry name" value="UBIQUITIN-CONJUGATING ENZYME E2"/>
    <property type="match status" value="1"/>
</dbReference>
<dbReference type="SUPFAM" id="SSF54495">
    <property type="entry name" value="UBC-like"/>
    <property type="match status" value="1"/>
</dbReference>
<evidence type="ECO:0000259" key="2">
    <source>
        <dbReference type="PROSITE" id="PS50127"/>
    </source>
</evidence>
<dbReference type="GeneID" id="105272250"/>
<dbReference type="AlphaFoldDB" id="A0A9R1U9Y7"/>
<evidence type="ECO:0000313" key="3">
    <source>
        <dbReference type="Proteomes" id="UP000694866"/>
    </source>
</evidence>
<dbReference type="OrthoDB" id="5596422at2759"/>
<feature type="domain" description="UBC core" evidence="2">
    <location>
        <begin position="61"/>
        <end position="209"/>
    </location>
</feature>
<keyword evidence="3" id="KW-1185">Reference proteome</keyword>
<name>A0A9R1U9Y7_9HYME</name>
<feature type="region of interest" description="Disordered" evidence="1">
    <location>
        <begin position="243"/>
        <end position="276"/>
    </location>
</feature>
<sequence length="276" mass="31394">MNVKGAGSSSKEEGDEGLKRQGSFRKILPGGSGGDSQLNTSIRMIDRPQTISGNGDHLVYLQEYNILAEYHHLQQHDLRGIYVIPSAESSFVWFGVLFVNKGFYRGAVFRFTITLPENFPDGGCPKVAFESKVFHPLIYPETNELNTSAGFPEWKKNNRIYQLIQFIVKVFNKVDGKLPSTNSEASTLLCNNVESFKSRVRECILKSLDHLYDPPETNDPHYLTFTSWWPELHELTRQKIFQPKKQEPERTPTGFSWVQPGSLQPLSKLEDPAKEL</sequence>
<dbReference type="Proteomes" id="UP000694866">
    <property type="component" value="Unplaced"/>
</dbReference>
<gene>
    <name evidence="4" type="primary">LOC105272250</name>
</gene>
<dbReference type="Gene3D" id="3.10.110.10">
    <property type="entry name" value="Ubiquitin Conjugating Enzyme"/>
    <property type="match status" value="1"/>
</dbReference>
<dbReference type="KEGG" id="fas:105272250"/>
<feature type="region of interest" description="Disordered" evidence="1">
    <location>
        <begin position="1"/>
        <end position="39"/>
    </location>
</feature>
<accession>A0A9R1U9Y7</accession>